<evidence type="ECO:0000256" key="5">
    <source>
        <dbReference type="ARBA" id="ARBA00022777"/>
    </source>
</evidence>
<evidence type="ECO:0000313" key="13">
    <source>
        <dbReference type="Proteomes" id="UP000559027"/>
    </source>
</evidence>
<dbReference type="PROSITE" id="PS50011">
    <property type="entry name" value="PROTEIN_KINASE_DOM"/>
    <property type="match status" value="1"/>
</dbReference>
<keyword evidence="6 9" id="KW-0067">ATP-binding</keyword>
<gene>
    <name evidence="12" type="ORF">D9756_005067</name>
</gene>
<evidence type="ECO:0000256" key="9">
    <source>
        <dbReference type="PROSITE-ProRule" id="PRU10141"/>
    </source>
</evidence>
<comment type="catalytic activity">
    <reaction evidence="7">
        <text>L-threonyl-[protein] + ATP = O-phospho-L-threonyl-[protein] + ADP + H(+)</text>
        <dbReference type="Rhea" id="RHEA:46608"/>
        <dbReference type="Rhea" id="RHEA-COMP:11060"/>
        <dbReference type="Rhea" id="RHEA-COMP:11605"/>
        <dbReference type="ChEBI" id="CHEBI:15378"/>
        <dbReference type="ChEBI" id="CHEBI:30013"/>
        <dbReference type="ChEBI" id="CHEBI:30616"/>
        <dbReference type="ChEBI" id="CHEBI:61977"/>
        <dbReference type="ChEBI" id="CHEBI:456216"/>
        <dbReference type="EC" id="2.7.11.1"/>
    </reaction>
</comment>
<proteinExistence type="inferred from homology"/>
<dbReference type="EC" id="2.7.11.1" evidence="1"/>
<evidence type="ECO:0000259" key="11">
    <source>
        <dbReference type="PROSITE" id="PS50011"/>
    </source>
</evidence>
<accession>A0A8H5G951</accession>
<keyword evidence="4 9" id="KW-0547">Nucleotide-binding</keyword>
<evidence type="ECO:0000256" key="10">
    <source>
        <dbReference type="RuleBase" id="RU000304"/>
    </source>
</evidence>
<evidence type="ECO:0000256" key="2">
    <source>
        <dbReference type="ARBA" id="ARBA00022527"/>
    </source>
</evidence>
<dbReference type="PANTHER" id="PTHR47634">
    <property type="entry name" value="PROTEIN KINASE DOMAIN-CONTAINING PROTEIN-RELATED"/>
    <property type="match status" value="1"/>
</dbReference>
<dbReference type="PROSITE" id="PS00107">
    <property type="entry name" value="PROTEIN_KINASE_ATP"/>
    <property type="match status" value="1"/>
</dbReference>
<dbReference type="InterPro" id="IPR011009">
    <property type="entry name" value="Kinase-like_dom_sf"/>
</dbReference>
<dbReference type="PANTHER" id="PTHR47634:SF9">
    <property type="entry name" value="PROTEIN KINASE DOMAIN-CONTAINING PROTEIN-RELATED"/>
    <property type="match status" value="1"/>
</dbReference>
<keyword evidence="3" id="KW-0808">Transferase</keyword>
<dbReference type="EMBL" id="JAACJO010000003">
    <property type="protein sequence ID" value="KAF5360571.1"/>
    <property type="molecule type" value="Genomic_DNA"/>
</dbReference>
<dbReference type="GO" id="GO:0005524">
    <property type="term" value="F:ATP binding"/>
    <property type="evidence" value="ECO:0007669"/>
    <property type="project" value="UniProtKB-UniRule"/>
</dbReference>
<comment type="catalytic activity">
    <reaction evidence="8">
        <text>L-seryl-[protein] + ATP = O-phospho-L-seryl-[protein] + ADP + H(+)</text>
        <dbReference type="Rhea" id="RHEA:17989"/>
        <dbReference type="Rhea" id="RHEA-COMP:9863"/>
        <dbReference type="Rhea" id="RHEA-COMP:11604"/>
        <dbReference type="ChEBI" id="CHEBI:15378"/>
        <dbReference type="ChEBI" id="CHEBI:29999"/>
        <dbReference type="ChEBI" id="CHEBI:30616"/>
        <dbReference type="ChEBI" id="CHEBI:83421"/>
        <dbReference type="ChEBI" id="CHEBI:456216"/>
        <dbReference type="EC" id="2.7.11.1"/>
    </reaction>
</comment>
<evidence type="ECO:0000256" key="4">
    <source>
        <dbReference type="ARBA" id="ARBA00022741"/>
    </source>
</evidence>
<organism evidence="12 13">
    <name type="scientific">Leucocoprinus leucothites</name>
    <dbReference type="NCBI Taxonomy" id="201217"/>
    <lineage>
        <taxon>Eukaryota</taxon>
        <taxon>Fungi</taxon>
        <taxon>Dikarya</taxon>
        <taxon>Basidiomycota</taxon>
        <taxon>Agaricomycotina</taxon>
        <taxon>Agaricomycetes</taxon>
        <taxon>Agaricomycetidae</taxon>
        <taxon>Agaricales</taxon>
        <taxon>Agaricineae</taxon>
        <taxon>Agaricaceae</taxon>
        <taxon>Leucocoprinus</taxon>
    </lineage>
</organism>
<dbReference type="Proteomes" id="UP000559027">
    <property type="component" value="Unassembled WGS sequence"/>
</dbReference>
<dbReference type="GO" id="GO:0004674">
    <property type="term" value="F:protein serine/threonine kinase activity"/>
    <property type="evidence" value="ECO:0007669"/>
    <property type="project" value="UniProtKB-KW"/>
</dbReference>
<feature type="binding site" evidence="9">
    <location>
        <position position="98"/>
    </location>
    <ligand>
        <name>ATP</name>
        <dbReference type="ChEBI" id="CHEBI:30616"/>
    </ligand>
</feature>
<evidence type="ECO:0000256" key="8">
    <source>
        <dbReference type="ARBA" id="ARBA00048679"/>
    </source>
</evidence>
<evidence type="ECO:0000313" key="12">
    <source>
        <dbReference type="EMBL" id="KAF5360571.1"/>
    </source>
</evidence>
<evidence type="ECO:0000256" key="1">
    <source>
        <dbReference type="ARBA" id="ARBA00012513"/>
    </source>
</evidence>
<dbReference type="InterPro" id="IPR051334">
    <property type="entry name" value="SRPK"/>
</dbReference>
<keyword evidence="13" id="KW-1185">Reference proteome</keyword>
<dbReference type="Gene3D" id="3.30.200.20">
    <property type="entry name" value="Phosphorylase Kinase, domain 1"/>
    <property type="match status" value="1"/>
</dbReference>
<dbReference type="InterPro" id="IPR000719">
    <property type="entry name" value="Prot_kinase_dom"/>
</dbReference>
<dbReference type="OrthoDB" id="5979581at2759"/>
<protein>
    <recommendedName>
        <fullName evidence="1">non-specific serine/threonine protein kinase</fullName>
        <ecNumber evidence="1">2.7.11.1</ecNumber>
    </recommendedName>
</protein>
<dbReference type="SMART" id="SM00220">
    <property type="entry name" value="S_TKc"/>
    <property type="match status" value="1"/>
</dbReference>
<dbReference type="SUPFAM" id="SSF56112">
    <property type="entry name" value="Protein kinase-like (PK-like)"/>
    <property type="match status" value="1"/>
</dbReference>
<dbReference type="InterPro" id="IPR008271">
    <property type="entry name" value="Ser/Thr_kinase_AS"/>
</dbReference>
<keyword evidence="2 10" id="KW-0723">Serine/threonine-protein kinase</keyword>
<dbReference type="Gene3D" id="1.10.510.10">
    <property type="entry name" value="Transferase(Phosphotransferase) domain 1"/>
    <property type="match status" value="1"/>
</dbReference>
<dbReference type="AlphaFoldDB" id="A0A8H5G951"/>
<comment type="similarity">
    <text evidence="10">Belongs to the protein kinase superfamily.</text>
</comment>
<evidence type="ECO:0000256" key="3">
    <source>
        <dbReference type="ARBA" id="ARBA00022679"/>
    </source>
</evidence>
<keyword evidence="5" id="KW-0418">Kinase</keyword>
<dbReference type="InterPro" id="IPR017441">
    <property type="entry name" value="Protein_kinase_ATP_BS"/>
</dbReference>
<evidence type="ECO:0000256" key="6">
    <source>
        <dbReference type="ARBA" id="ARBA00022840"/>
    </source>
</evidence>
<dbReference type="GO" id="GO:0050684">
    <property type="term" value="P:regulation of mRNA processing"/>
    <property type="evidence" value="ECO:0007669"/>
    <property type="project" value="TreeGrafter"/>
</dbReference>
<feature type="domain" description="Protein kinase" evidence="11">
    <location>
        <begin position="69"/>
        <end position="459"/>
    </location>
</feature>
<name>A0A8H5G951_9AGAR</name>
<comment type="caution">
    <text evidence="12">The sequence shown here is derived from an EMBL/GenBank/DDBJ whole genome shotgun (WGS) entry which is preliminary data.</text>
</comment>
<reference evidence="12 13" key="1">
    <citation type="journal article" date="2020" name="ISME J.">
        <title>Uncovering the hidden diversity of litter-decomposition mechanisms in mushroom-forming fungi.</title>
        <authorList>
            <person name="Floudas D."/>
            <person name="Bentzer J."/>
            <person name="Ahren D."/>
            <person name="Johansson T."/>
            <person name="Persson P."/>
            <person name="Tunlid A."/>
        </authorList>
    </citation>
    <scope>NUCLEOTIDE SEQUENCE [LARGE SCALE GENOMIC DNA]</scope>
    <source>
        <strain evidence="12 13">CBS 146.42</strain>
    </source>
</reference>
<dbReference type="Pfam" id="PF00069">
    <property type="entry name" value="Pkinase"/>
    <property type="match status" value="2"/>
</dbReference>
<dbReference type="GO" id="GO:0000245">
    <property type="term" value="P:spliceosomal complex assembly"/>
    <property type="evidence" value="ECO:0007669"/>
    <property type="project" value="TreeGrafter"/>
</dbReference>
<sequence length="464" mass="52061">MLLRALGCGLLQQTSLRPIAARMSMIPPQESEDPPTFIFPEEPLALPADTGYGYFQGIPNDVVGPDARFHLQAKLGFGTNSSVWLTKDSQLGRYVALKILTGHASRLNAERLLRELAVHERLSSLPADESKHCNRLITHFMHKGIEQDGEHLCLALELERTTLHSVWNAQNIKFYPIPIVKRILRHILHGMAALHKCGVVHTDIKPDNIMVSLAPSWSDETVPAWVQDHPPRVYNPFQSLYKIVTEAIVSEEFPPPSVEELEVCDFKLGDLSNGASPVPSEQSFIERPIAQELDDQTTDYITPLTLRAPEVILGGPWDEKVDIWTFGCLVFTILTKAHLFPDGIHPIHHSFLRSGVDPNNADSIEADYLLWLMMVMTDQRFPPTVLSLDPNSPNYFESNGDMKCFISIARRPLEWCLRDTGYPALEEDVVGACSLMRRCLKLNPSARPSAQELLQDPWLQGTNA</sequence>
<dbReference type="PROSITE" id="PS00108">
    <property type="entry name" value="PROTEIN_KINASE_ST"/>
    <property type="match status" value="1"/>
</dbReference>
<evidence type="ECO:0000256" key="7">
    <source>
        <dbReference type="ARBA" id="ARBA00047899"/>
    </source>
</evidence>